<dbReference type="Pfam" id="PF05406">
    <property type="entry name" value="WGR"/>
    <property type="match status" value="1"/>
</dbReference>
<protein>
    <submittedName>
        <fullName evidence="3">DUF4132 domain-containing protein</fullName>
    </submittedName>
</protein>
<comment type="caution">
    <text evidence="3">The sequence shown here is derived from an EMBL/GenBank/DDBJ whole genome shotgun (WGS) entry which is preliminary data.</text>
</comment>
<dbReference type="InterPro" id="IPR049809">
    <property type="entry name" value="YehF/YfeS-like_WGR"/>
</dbReference>
<feature type="domain" description="WGR" evidence="2">
    <location>
        <begin position="1"/>
        <end position="77"/>
    </location>
</feature>
<organism evidence="3 4">
    <name type="scientific">Shinella lacus</name>
    <dbReference type="NCBI Taxonomy" id="2654216"/>
    <lineage>
        <taxon>Bacteria</taxon>
        <taxon>Pseudomonadati</taxon>
        <taxon>Pseudomonadota</taxon>
        <taxon>Alphaproteobacteria</taxon>
        <taxon>Hyphomicrobiales</taxon>
        <taxon>Rhizobiaceae</taxon>
        <taxon>Shinella</taxon>
    </lineage>
</organism>
<evidence type="ECO:0000256" key="1">
    <source>
        <dbReference type="SAM" id="MobiDB-lite"/>
    </source>
</evidence>
<feature type="region of interest" description="Disordered" evidence="1">
    <location>
        <begin position="31"/>
        <end position="118"/>
    </location>
</feature>
<evidence type="ECO:0000313" key="3">
    <source>
        <dbReference type="EMBL" id="MCQ4629150.1"/>
    </source>
</evidence>
<keyword evidence="4" id="KW-1185">Reference proteome</keyword>
<feature type="compositionally biased region" description="Basic and acidic residues" evidence="1">
    <location>
        <begin position="99"/>
        <end position="113"/>
    </location>
</feature>
<dbReference type="Gene3D" id="2.20.140.10">
    <property type="entry name" value="WGR domain"/>
    <property type="match status" value="1"/>
</dbReference>
<feature type="compositionally biased region" description="Basic and acidic residues" evidence="1">
    <location>
        <begin position="37"/>
        <end position="61"/>
    </location>
</feature>
<dbReference type="CDD" id="cd07996">
    <property type="entry name" value="WGR_MMR_like"/>
    <property type="match status" value="1"/>
</dbReference>
<dbReference type="SUPFAM" id="SSF142921">
    <property type="entry name" value="WGR domain-like"/>
    <property type="match status" value="1"/>
</dbReference>
<dbReference type="Pfam" id="PF13569">
    <property type="entry name" value="DUF4132"/>
    <property type="match status" value="1"/>
</dbReference>
<name>A0ABT1R1V1_9HYPH</name>
<dbReference type="SMART" id="SM00773">
    <property type="entry name" value="WGR"/>
    <property type="match status" value="1"/>
</dbReference>
<dbReference type="PROSITE" id="PS51977">
    <property type="entry name" value="WGR"/>
    <property type="match status" value="1"/>
</dbReference>
<gene>
    <name evidence="3" type="ORF">GB927_003820</name>
</gene>
<dbReference type="EMBL" id="WHSB02000001">
    <property type="protein sequence ID" value="MCQ4629150.1"/>
    <property type="molecule type" value="Genomic_DNA"/>
</dbReference>
<dbReference type="InterPro" id="IPR025406">
    <property type="entry name" value="DUF4132"/>
</dbReference>
<evidence type="ECO:0000259" key="2">
    <source>
        <dbReference type="PROSITE" id="PS51977"/>
    </source>
</evidence>
<evidence type="ECO:0000313" key="4">
    <source>
        <dbReference type="Proteomes" id="UP000996601"/>
    </source>
</evidence>
<reference evidence="3" key="1">
    <citation type="submission" date="2021-07" db="EMBL/GenBank/DDBJ databases">
        <title>Shinella sp. nov., a novel member of the genus Shinella from water.</title>
        <authorList>
            <person name="Deng Y."/>
        </authorList>
    </citation>
    <scope>NUCLEOTIDE SEQUENCE</scope>
    <source>
        <strain evidence="3">CPCC 100929</strain>
    </source>
</reference>
<dbReference type="InterPro" id="IPR008893">
    <property type="entry name" value="WGR_domain"/>
</dbReference>
<accession>A0ABT1R1V1</accession>
<dbReference type="InterPro" id="IPR036930">
    <property type="entry name" value="WGR_dom_sf"/>
</dbReference>
<sequence length="1316" mass="145113">MERYELVEGTSSKFWEAAVAGTRLTVRFGRIGTQGQTKDKDFDSAEDAEKEKKKLVKEKTGKGYVLAANGAAAPAAPQPKPQPAEAKTEKPAPAAAAEIEEKPVAETPQERAPEPAPPEIHLDEAQLDTLLGEPLATRSRPHPHLDAAGAWAQLVTDLQSIKPLVRKEGVEALAWLSERMGETGPKDPASGGAVGWLKSKFAGKAAASLDPAEAQKWISQILLASDGLVMGQKGREDKRAASLFTLRAFFFWLFGTGGVEALIEAVLPSIGNVRKGRHGYDTSSWSAPFDLALRDVLTSLPQQDYEQAIGLLTPVYHAEQDWMKKTIYAFVLGDDRPVTHDLTPLSVLNQAAASGEDVGAWLCMVPLIVDAPPSATSKWRAKRSYFMYFTYLDVPLSDIAASIIANARHYGETPLPMLDWMLHYGYEAQRTTLARIILATGDDTALTVLLPYLHEKWIRAALDEAMAANPALGLRQHLVTLAAGRNEPVVRARVMDLIKQYPAQTLKAWAGSGRPLAQLERLLETNNVPLAAPESLPGVLKDPPWRKKAVRNEDTVLDLKPVATPFRYHREEPLPEENRWRHSRARIVKTTEELIKAIREFEAKELSDWYKVPRSLSVPQPGDDEEQVLAFVAQRVSEIHNARSYALTVSGWNTLIDAVEQQPDRLAMTLWGCPGVLASYFMGDVYPRMMARFGERALPGLLRQVESDPIGMLDKVKDVDAAELAPLAARALLKLKKARLPAMHWLRSHRQTAITRLIPDAAGRKGAARDAAEHTLRWLIADRAETREEIEAIARTYEAQSADVHKALAEVLDRDPLGRYPARIAKLPAWFKPAALARPALKAGGAFPDEAVTALAEMVSFSTPEAIYAGIDVVKDTANPDSLARFSWDLFSAWLAEGAPGKDGWALRAIGWLGDDECARQLTRLIRKWPGESAHQRAVTGLDVLADIGTDVALMNLNGIAEKLKFKGLQERAREKIAVLAEARDLTPEELADRLAPDLDLDERGGMDLDFGPRRFRVGFDEFLKPWVKDETGKRLKDLPKPAKSDDGELSATAVKTWAALKKDARAVASLQITRLENMLSTSRRVAPDVFWTFFASHPLIRHLTQRLVWGIYGDRDPRTAPTTVFRVSDDLSVTNAADDTLDLDFSASAPGFIGLVHPLHLPAGGLDAWGALFGDYEISQPFAQLGREIHTLSETEKTTREIDRFENLKVESARIRGMASRGWQLGSPQDSGCIWWLERPVRFQDGTTKDAMFYFSDGLFAGAADFEDKLQTLGKLSLEQPYGNKGGTRTFGELDPVTASEMLRGLALLAETAVK</sequence>
<dbReference type="RefSeq" id="WP_256115253.1">
    <property type="nucleotide sequence ID" value="NZ_WHSB02000001.1"/>
</dbReference>
<proteinExistence type="predicted"/>
<dbReference type="Proteomes" id="UP000996601">
    <property type="component" value="Unassembled WGS sequence"/>
</dbReference>